<organism evidence="2 3">
    <name type="scientific">Quillaja saponaria</name>
    <name type="common">Soap bark tree</name>
    <dbReference type="NCBI Taxonomy" id="32244"/>
    <lineage>
        <taxon>Eukaryota</taxon>
        <taxon>Viridiplantae</taxon>
        <taxon>Streptophyta</taxon>
        <taxon>Embryophyta</taxon>
        <taxon>Tracheophyta</taxon>
        <taxon>Spermatophyta</taxon>
        <taxon>Magnoliopsida</taxon>
        <taxon>eudicotyledons</taxon>
        <taxon>Gunneridae</taxon>
        <taxon>Pentapetalae</taxon>
        <taxon>rosids</taxon>
        <taxon>fabids</taxon>
        <taxon>Fabales</taxon>
        <taxon>Quillajaceae</taxon>
        <taxon>Quillaja</taxon>
    </lineage>
</organism>
<feature type="compositionally biased region" description="Basic residues" evidence="1">
    <location>
        <begin position="255"/>
        <end position="271"/>
    </location>
</feature>
<feature type="region of interest" description="Disordered" evidence="1">
    <location>
        <begin position="210"/>
        <end position="271"/>
    </location>
</feature>
<comment type="caution">
    <text evidence="2">The sequence shown here is derived from an EMBL/GenBank/DDBJ whole genome shotgun (WGS) entry which is preliminary data.</text>
</comment>
<evidence type="ECO:0000256" key="1">
    <source>
        <dbReference type="SAM" id="MobiDB-lite"/>
    </source>
</evidence>
<dbReference type="AlphaFoldDB" id="A0AAD7L4H4"/>
<name>A0AAD7L4H4_QUISA</name>
<sequence>MRIRKNAKLSPLLFSQESNQFEGEDSFSTGNVSLGDSIGAVESVASMMDTEEKEMPKIEDMVVEDKEHKMLDDNGEIEEQNGREKNLFCEKIDENGLQCKNKAKDGQSFCEHHLGTFLVSSNNNINSYHHHSSPPSCSTSKKAAAAAAAAAAGARRARARSGRKGSSSSNPYEFYYYSGFGPLWGKRRGDKSGVSDKFVENEMVATSANVVTTTTGSTSNPCSSSSTSSQMDNEDQFDYLDDDDDDEDNEDGAGKKRMRKPVKARSLKSLM</sequence>
<dbReference type="PANTHER" id="PTHR34680:SF3">
    <property type="entry name" value="EXPRESSED PROTEIN"/>
    <property type="match status" value="1"/>
</dbReference>
<dbReference type="PANTHER" id="PTHR34680">
    <property type="entry name" value="EXPRESSED PROTEIN"/>
    <property type="match status" value="1"/>
</dbReference>
<protein>
    <submittedName>
        <fullName evidence="2">WRC domain containing protein</fullName>
    </submittedName>
</protein>
<dbReference type="KEGG" id="qsa:O6P43_027254"/>
<keyword evidence="3" id="KW-1185">Reference proteome</keyword>
<reference evidence="2" key="1">
    <citation type="journal article" date="2023" name="Science">
        <title>Elucidation of the pathway for biosynthesis of saponin adjuvants from the soapbark tree.</title>
        <authorList>
            <person name="Reed J."/>
            <person name="Orme A."/>
            <person name="El-Demerdash A."/>
            <person name="Owen C."/>
            <person name="Martin L.B.B."/>
            <person name="Misra R.C."/>
            <person name="Kikuchi S."/>
            <person name="Rejzek M."/>
            <person name="Martin A.C."/>
            <person name="Harkess A."/>
            <person name="Leebens-Mack J."/>
            <person name="Louveau T."/>
            <person name="Stephenson M.J."/>
            <person name="Osbourn A."/>
        </authorList>
    </citation>
    <scope>NUCLEOTIDE SEQUENCE</scope>
    <source>
        <strain evidence="2">S10</strain>
    </source>
</reference>
<proteinExistence type="predicted"/>
<gene>
    <name evidence="2" type="ORF">O6P43_027254</name>
</gene>
<evidence type="ECO:0000313" key="3">
    <source>
        <dbReference type="Proteomes" id="UP001163823"/>
    </source>
</evidence>
<dbReference type="Proteomes" id="UP001163823">
    <property type="component" value="Chromosome 11"/>
</dbReference>
<evidence type="ECO:0000313" key="2">
    <source>
        <dbReference type="EMBL" id="KAJ7951167.1"/>
    </source>
</evidence>
<accession>A0AAD7L4H4</accession>
<feature type="compositionally biased region" description="Acidic residues" evidence="1">
    <location>
        <begin position="232"/>
        <end position="251"/>
    </location>
</feature>
<feature type="compositionally biased region" description="Low complexity" evidence="1">
    <location>
        <begin position="210"/>
        <end position="229"/>
    </location>
</feature>
<dbReference type="EMBL" id="JARAOO010000011">
    <property type="protein sequence ID" value="KAJ7951167.1"/>
    <property type="molecule type" value="Genomic_DNA"/>
</dbReference>